<accession>A0A345YRT4</accession>
<evidence type="ECO:0000256" key="1">
    <source>
        <dbReference type="ARBA" id="ARBA00023450"/>
    </source>
</evidence>
<dbReference type="AlphaFoldDB" id="A0A345YRT4"/>
<feature type="compositionally biased region" description="Basic and acidic residues" evidence="2">
    <location>
        <begin position="433"/>
        <end position="447"/>
    </location>
</feature>
<keyword evidence="5" id="KW-0255">Endonuclease</keyword>
<keyword evidence="5" id="KW-0378">Hydrolase</keyword>
<reference evidence="5 7" key="2">
    <citation type="submission" date="2018-08" db="EMBL/GenBank/DDBJ databases">
        <title>Brachybacterium saurashtrense DSM 23186.</title>
        <authorList>
            <person name="Li Y."/>
        </authorList>
    </citation>
    <scope>NUCLEOTIDE SEQUENCE [LARGE SCALE GENOMIC DNA]</scope>
    <source>
        <strain evidence="5 7">DSM 23186</strain>
    </source>
</reference>
<dbReference type="EMBL" id="QSWH01000014">
    <property type="protein sequence ID" value="RRR20782.1"/>
    <property type="molecule type" value="Genomic_DNA"/>
</dbReference>
<dbReference type="InterPro" id="IPR003870">
    <property type="entry name" value="DUF222"/>
</dbReference>
<dbReference type="GO" id="GO:0003676">
    <property type="term" value="F:nucleic acid binding"/>
    <property type="evidence" value="ECO:0007669"/>
    <property type="project" value="InterPro"/>
</dbReference>
<dbReference type="EMBL" id="CP031356">
    <property type="protein sequence ID" value="AXK46636.1"/>
    <property type="molecule type" value="Genomic_DNA"/>
</dbReference>
<dbReference type="SMART" id="SM00507">
    <property type="entry name" value="HNHc"/>
    <property type="match status" value="1"/>
</dbReference>
<feature type="region of interest" description="Disordered" evidence="2">
    <location>
        <begin position="471"/>
        <end position="543"/>
    </location>
</feature>
<comment type="similarity">
    <text evidence="1">Belongs to the Rv1128c/1148c/1588c/1702c/1945/3466 family.</text>
</comment>
<dbReference type="InterPro" id="IPR003615">
    <property type="entry name" value="HNH_nuc"/>
</dbReference>
<name>A0A345YRT4_9MICO</name>
<gene>
    <name evidence="4" type="ORF">DWV08_14145</name>
    <name evidence="5" type="ORF">DXU92_16975</name>
</gene>
<keyword evidence="5" id="KW-0540">Nuclease</keyword>
<dbReference type="Proteomes" id="UP000282185">
    <property type="component" value="Unassembled WGS sequence"/>
</dbReference>
<feature type="region of interest" description="Disordered" evidence="2">
    <location>
        <begin position="1"/>
        <end position="36"/>
    </location>
</feature>
<sequence>MAQDPQRSEDSEEADGGRPAEHPAHEDAPTGFPAGVPVRAEGAELAVGDVDLAAVRSVLVELGVQGSASLEHLSVEGTTALLAGITGLEAALDAVRARALVHLEAAVKADCLQREESPRQAAQVARSEASRALKESRAVAGRSLATCRRLVQNMPGMLTALAEGSLHPRSVHRVGTAMAPVTPEIREQVDEVLSAQLDALTDCGTGEIADHVARILHALDPEGAAERHRRALHDRHVTITRTDHGMATVRATIPGIDAARIRKGLSVAAEAARASGDRRGHQQIMADLFADALVGRGDGIDPTTLDVGIVITDRSLLAPAHADAATIEGFGPVPYDHVREEMLRAAQRGEQDTDTSLTLRRLYTDPEDGQLVAVEARSRSFPDSLRRFLTLAHQTCRAPYCDAPIRQMDHIVPWSRGGPTSLENGNGLCGGDNQKESSGESVRVVRDEQGVRRTVDWTTRFGQRAHRRGVNLDPLGTYRRGARDHASRSDTGPGTSPHPDPGPRRDGDSDTPSVTHPGTASSARPGPSAPALDPPGAPAAVPAEAPTIHHAFDALRLRLTDLPTRAPLLGPRGRGVDLHFLPSSSNGPPGPRR</sequence>
<reference evidence="4 6" key="1">
    <citation type="submission" date="2018-07" db="EMBL/GenBank/DDBJ databases">
        <title>Brachybacterium saurashtrense DSM 23186 genome sequence.</title>
        <authorList>
            <person name="Guo L."/>
        </authorList>
    </citation>
    <scope>NUCLEOTIDE SEQUENCE [LARGE SCALE GENOMIC DNA]</scope>
    <source>
        <strain evidence="4 6">DSM 23186</strain>
    </source>
</reference>
<feature type="compositionally biased region" description="Low complexity" evidence="2">
    <location>
        <begin position="517"/>
        <end position="531"/>
    </location>
</feature>
<dbReference type="Pfam" id="PF01844">
    <property type="entry name" value="HNH"/>
    <property type="match status" value="1"/>
</dbReference>
<dbReference type="InterPro" id="IPR002711">
    <property type="entry name" value="HNH"/>
</dbReference>
<dbReference type="Pfam" id="PF02720">
    <property type="entry name" value="DUF222"/>
    <property type="match status" value="1"/>
</dbReference>
<feature type="compositionally biased region" description="Basic and acidic residues" evidence="2">
    <location>
        <begin position="15"/>
        <end position="28"/>
    </location>
</feature>
<dbReference type="OrthoDB" id="5241234at2"/>
<proteinExistence type="inferred from homology"/>
<feature type="domain" description="HNH nuclease" evidence="3">
    <location>
        <begin position="384"/>
        <end position="434"/>
    </location>
</feature>
<feature type="region of interest" description="Disordered" evidence="2">
    <location>
        <begin position="565"/>
        <end position="593"/>
    </location>
</feature>
<dbReference type="Proteomes" id="UP000254236">
    <property type="component" value="Chromosome"/>
</dbReference>
<dbReference type="Gene3D" id="1.10.30.50">
    <property type="match status" value="1"/>
</dbReference>
<evidence type="ECO:0000313" key="5">
    <source>
        <dbReference type="EMBL" id="RRR20782.1"/>
    </source>
</evidence>
<evidence type="ECO:0000259" key="3">
    <source>
        <dbReference type="SMART" id="SM00507"/>
    </source>
</evidence>
<dbReference type="GO" id="GO:0008270">
    <property type="term" value="F:zinc ion binding"/>
    <property type="evidence" value="ECO:0007669"/>
    <property type="project" value="InterPro"/>
</dbReference>
<evidence type="ECO:0000313" key="4">
    <source>
        <dbReference type="EMBL" id="AXK46636.1"/>
    </source>
</evidence>
<evidence type="ECO:0000256" key="2">
    <source>
        <dbReference type="SAM" id="MobiDB-lite"/>
    </source>
</evidence>
<protein>
    <submittedName>
        <fullName evidence="5">HNH endonuclease</fullName>
    </submittedName>
</protein>
<evidence type="ECO:0000313" key="7">
    <source>
        <dbReference type="Proteomes" id="UP000282185"/>
    </source>
</evidence>
<keyword evidence="6" id="KW-1185">Reference proteome</keyword>
<dbReference type="CDD" id="cd00085">
    <property type="entry name" value="HNHc"/>
    <property type="match status" value="1"/>
</dbReference>
<organism evidence="5 7">
    <name type="scientific">Brachybacterium saurashtrense</name>
    <dbReference type="NCBI Taxonomy" id="556288"/>
    <lineage>
        <taxon>Bacteria</taxon>
        <taxon>Bacillati</taxon>
        <taxon>Actinomycetota</taxon>
        <taxon>Actinomycetes</taxon>
        <taxon>Micrococcales</taxon>
        <taxon>Dermabacteraceae</taxon>
        <taxon>Brachybacterium</taxon>
    </lineage>
</organism>
<feature type="region of interest" description="Disordered" evidence="2">
    <location>
        <begin position="416"/>
        <end position="447"/>
    </location>
</feature>
<dbReference type="RefSeq" id="WP_115414383.1">
    <property type="nucleotide sequence ID" value="NZ_CP031356.1"/>
</dbReference>
<evidence type="ECO:0000313" key="6">
    <source>
        <dbReference type="Proteomes" id="UP000254236"/>
    </source>
</evidence>
<dbReference type="GO" id="GO:0004519">
    <property type="term" value="F:endonuclease activity"/>
    <property type="evidence" value="ECO:0007669"/>
    <property type="project" value="UniProtKB-KW"/>
</dbReference>
<dbReference type="KEGG" id="bsau:DWV08_14145"/>